<reference evidence="1 2" key="1">
    <citation type="submission" date="2016-02" db="EMBL/GenBank/DDBJ databases">
        <title>Draft Genome for Tepidibacillus decaturensis nov. sp. Strain Z9, an Anaerobic, Moderately Thermophilic and Heterotrophic Bacterium from Deep Subsurface of the Illinois Basin, USA.</title>
        <authorList>
            <person name="Dong Y."/>
            <person name="Chang J.Y."/>
            <person name="Sanford R."/>
            <person name="Fouke B.W."/>
        </authorList>
    </citation>
    <scope>NUCLEOTIDE SEQUENCE [LARGE SCALE GENOMIC DNA]</scope>
    <source>
        <strain evidence="1 2">Z9</strain>
    </source>
</reference>
<dbReference type="EMBL" id="LSKU01000001">
    <property type="protein sequence ID" value="KXG42698.1"/>
    <property type="molecule type" value="Genomic_DNA"/>
</dbReference>
<dbReference type="AlphaFoldDB" id="A0A135L123"/>
<protein>
    <submittedName>
        <fullName evidence="1">Uncharacterized protein</fullName>
    </submittedName>
</protein>
<dbReference type="Proteomes" id="UP000070352">
    <property type="component" value="Unassembled WGS sequence"/>
</dbReference>
<keyword evidence="2" id="KW-1185">Reference proteome</keyword>
<proteinExistence type="predicted"/>
<evidence type="ECO:0000313" key="1">
    <source>
        <dbReference type="EMBL" id="KXG42698.1"/>
    </source>
</evidence>
<dbReference type="STRING" id="1413211.U473_00535"/>
<sequence>MYLILYCRKILISTEDNEIELNEQTNTNKLYYELSVFNEIYKKKDFKHCYDLLDYSYSVMKVLDAARKDARIIFKADKSTI</sequence>
<accession>A0A135L123</accession>
<name>A0A135L123_9BACI</name>
<comment type="caution">
    <text evidence="1">The sequence shown here is derived from an EMBL/GenBank/DDBJ whole genome shotgun (WGS) entry which is preliminary data.</text>
</comment>
<organism evidence="1 2">
    <name type="scientific">Tepidibacillus decaturensis</name>
    <dbReference type="NCBI Taxonomy" id="1413211"/>
    <lineage>
        <taxon>Bacteria</taxon>
        <taxon>Bacillati</taxon>
        <taxon>Bacillota</taxon>
        <taxon>Bacilli</taxon>
        <taxon>Bacillales</taxon>
        <taxon>Bacillaceae</taxon>
        <taxon>Tepidibacillus</taxon>
    </lineage>
</organism>
<evidence type="ECO:0000313" key="2">
    <source>
        <dbReference type="Proteomes" id="UP000070352"/>
    </source>
</evidence>
<gene>
    <name evidence="1" type="ORF">U473_00535</name>
</gene>
<dbReference type="Gene3D" id="3.30.360.10">
    <property type="entry name" value="Dihydrodipicolinate Reductase, domain 2"/>
    <property type="match status" value="1"/>
</dbReference>